<name>A0A9K3JPF9_HELAN</name>
<evidence type="ECO:0000313" key="2">
    <source>
        <dbReference type="Proteomes" id="UP000215914"/>
    </source>
</evidence>
<evidence type="ECO:0000313" key="1">
    <source>
        <dbReference type="EMBL" id="KAF5819371.1"/>
    </source>
</evidence>
<reference evidence="1" key="2">
    <citation type="submission" date="2020-06" db="EMBL/GenBank/DDBJ databases">
        <title>Helianthus annuus Genome sequencing and assembly Release 2.</title>
        <authorList>
            <person name="Gouzy J."/>
            <person name="Langlade N."/>
            <person name="Munos S."/>
        </authorList>
    </citation>
    <scope>NUCLEOTIDE SEQUENCE</scope>
    <source>
        <tissue evidence="1">Leaves</tissue>
    </source>
</reference>
<keyword evidence="2" id="KW-1185">Reference proteome</keyword>
<dbReference type="Proteomes" id="UP000215914">
    <property type="component" value="Unassembled WGS sequence"/>
</dbReference>
<sequence length="69" mass="7815">MVTAPIIAAATHKRHWSTHHCLQTLCSDAQYRRLNLSLKGDSMMEHEVRACVTVKIYGIFLCLNVCART</sequence>
<proteinExistence type="predicted"/>
<reference evidence="1" key="1">
    <citation type="journal article" date="2017" name="Nature">
        <title>The sunflower genome provides insights into oil metabolism, flowering and Asterid evolution.</title>
        <authorList>
            <person name="Badouin H."/>
            <person name="Gouzy J."/>
            <person name="Grassa C.J."/>
            <person name="Murat F."/>
            <person name="Staton S.E."/>
            <person name="Cottret L."/>
            <person name="Lelandais-Briere C."/>
            <person name="Owens G.L."/>
            <person name="Carrere S."/>
            <person name="Mayjonade B."/>
            <person name="Legrand L."/>
            <person name="Gill N."/>
            <person name="Kane N.C."/>
            <person name="Bowers J.E."/>
            <person name="Hubner S."/>
            <person name="Bellec A."/>
            <person name="Berard A."/>
            <person name="Berges H."/>
            <person name="Blanchet N."/>
            <person name="Boniface M.C."/>
            <person name="Brunel D."/>
            <person name="Catrice O."/>
            <person name="Chaidir N."/>
            <person name="Claudel C."/>
            <person name="Donnadieu C."/>
            <person name="Faraut T."/>
            <person name="Fievet G."/>
            <person name="Helmstetter N."/>
            <person name="King M."/>
            <person name="Knapp S.J."/>
            <person name="Lai Z."/>
            <person name="Le Paslier M.C."/>
            <person name="Lippi Y."/>
            <person name="Lorenzon L."/>
            <person name="Mandel J.R."/>
            <person name="Marage G."/>
            <person name="Marchand G."/>
            <person name="Marquand E."/>
            <person name="Bret-Mestries E."/>
            <person name="Morien E."/>
            <person name="Nambeesan S."/>
            <person name="Nguyen T."/>
            <person name="Pegot-Espagnet P."/>
            <person name="Pouilly N."/>
            <person name="Raftis F."/>
            <person name="Sallet E."/>
            <person name="Schiex T."/>
            <person name="Thomas J."/>
            <person name="Vandecasteele C."/>
            <person name="Vares D."/>
            <person name="Vear F."/>
            <person name="Vautrin S."/>
            <person name="Crespi M."/>
            <person name="Mangin B."/>
            <person name="Burke J.M."/>
            <person name="Salse J."/>
            <person name="Munos S."/>
            <person name="Vincourt P."/>
            <person name="Rieseberg L.H."/>
            <person name="Langlade N.B."/>
        </authorList>
    </citation>
    <scope>NUCLEOTIDE SEQUENCE</scope>
    <source>
        <tissue evidence="1">Leaves</tissue>
    </source>
</reference>
<comment type="caution">
    <text evidence="1">The sequence shown here is derived from an EMBL/GenBank/DDBJ whole genome shotgun (WGS) entry which is preliminary data.</text>
</comment>
<accession>A0A9K3JPF9</accession>
<organism evidence="1 2">
    <name type="scientific">Helianthus annuus</name>
    <name type="common">Common sunflower</name>
    <dbReference type="NCBI Taxonomy" id="4232"/>
    <lineage>
        <taxon>Eukaryota</taxon>
        <taxon>Viridiplantae</taxon>
        <taxon>Streptophyta</taxon>
        <taxon>Embryophyta</taxon>
        <taxon>Tracheophyta</taxon>
        <taxon>Spermatophyta</taxon>
        <taxon>Magnoliopsida</taxon>
        <taxon>eudicotyledons</taxon>
        <taxon>Gunneridae</taxon>
        <taxon>Pentapetalae</taxon>
        <taxon>asterids</taxon>
        <taxon>campanulids</taxon>
        <taxon>Asterales</taxon>
        <taxon>Asteraceae</taxon>
        <taxon>Asteroideae</taxon>
        <taxon>Heliantheae alliance</taxon>
        <taxon>Heliantheae</taxon>
        <taxon>Helianthus</taxon>
    </lineage>
</organism>
<dbReference type="AlphaFoldDB" id="A0A9K3JPF9"/>
<gene>
    <name evidence="1" type="ORF">HanXRQr2_Chr02g0076841</name>
</gene>
<dbReference type="Gramene" id="mRNA:HanXRQr2_Chr02g0076841">
    <property type="protein sequence ID" value="mRNA:HanXRQr2_Chr02g0076841"/>
    <property type="gene ID" value="HanXRQr2_Chr02g0076841"/>
</dbReference>
<protein>
    <submittedName>
        <fullName evidence="1">Uncharacterized protein</fullName>
    </submittedName>
</protein>
<dbReference type="EMBL" id="MNCJ02000317">
    <property type="protein sequence ID" value="KAF5819371.1"/>
    <property type="molecule type" value="Genomic_DNA"/>
</dbReference>